<feature type="repeat" description="Cys-rich GLG1" evidence="8">
    <location>
        <begin position="185"/>
        <end position="245"/>
    </location>
</feature>
<feature type="repeat" description="Cys-rich GLG1" evidence="8">
    <location>
        <begin position="570"/>
        <end position="632"/>
    </location>
</feature>
<feature type="non-terminal residue" evidence="9">
    <location>
        <position position="1075"/>
    </location>
</feature>
<dbReference type="InterPro" id="IPR001893">
    <property type="entry name" value="Cys-rich_GLG1_repeat"/>
</dbReference>
<evidence type="ECO:0000313" key="10">
    <source>
        <dbReference type="Proteomes" id="UP001159428"/>
    </source>
</evidence>
<proteinExistence type="predicted"/>
<keyword evidence="5" id="KW-1133">Transmembrane helix</keyword>
<organism evidence="9 10">
    <name type="scientific">Pocillopora meandrina</name>
    <dbReference type="NCBI Taxonomy" id="46732"/>
    <lineage>
        <taxon>Eukaryota</taxon>
        <taxon>Metazoa</taxon>
        <taxon>Cnidaria</taxon>
        <taxon>Anthozoa</taxon>
        <taxon>Hexacorallia</taxon>
        <taxon>Scleractinia</taxon>
        <taxon>Astrocoeniina</taxon>
        <taxon>Pocilloporidae</taxon>
        <taxon>Pocillopora</taxon>
    </lineage>
</organism>
<keyword evidence="4" id="KW-0677">Repeat</keyword>
<dbReference type="AlphaFoldDB" id="A0AAU9W1I3"/>
<keyword evidence="6" id="KW-0472">Membrane</keyword>
<evidence type="ECO:0000256" key="4">
    <source>
        <dbReference type="ARBA" id="ARBA00022737"/>
    </source>
</evidence>
<evidence type="ECO:0000256" key="7">
    <source>
        <dbReference type="ARBA" id="ARBA00023180"/>
    </source>
</evidence>
<sequence length="1075" mass="124210">DKSREEKRPDGKIRFVGGSQKIGGDESPCADDISRLCPQIPKGNNFGLLVCLQEKAMEDDLSSDCHHMLWEFKRKFSKDEKFEQTVKTRFCVEDLKKFQDCQKPGEIVACLLENRQNLTVPSCKHMMTKMQAIFFSDFRLISHFLEDCSSDVSKYKCGRIPSEQEDEDIHSQNDVLECLEEHQDDLSQACQKQIYRLAELSSDDYHLDRPLYYACKDDRERFCVDVPSGEGRVYKCLKKHKLEEQMSDECKDKLTERQKLEAKDAKANYPLMKNCLKYYTEFREKYECERGSTKHGAMANILICLEKAIQNDEKVGGKCQAELFDLRQQLMTDYSLNPEIVAKCDLEIRDSCQKEATVKEGKTIDCLMALAEEHEGDDSKIRPQCFAAVEELLEETGAGSDYRIDHTLYQACEPVVQTVCKDKGKKEGDVMVLSCLMENLHTDNMIPECEVQLLHLEFFIARDFKLDPVMQKACQGDVQKVCGADSLEDQDSHPVSLILSCLYRHIVLDTDVKVSPKCAAHVERAMHQRAVDVHLMPEIQRAYVVDLGKQCSDQVEKGEEIECLQEKFDNLTDTCQKAISDFTEEEGEDYKLDRVLVRACSGMVTKFCEDIVTQGNTEGVLPCLVEHKNDQGMDEKCYTAINHWQLVEMKDFHFSHEFKRACKDDARKHCKEAKSKHDLVVCLSKKIRDAVIGEEEHVISDTCRKHLKIEKEVESENVEFDPVMMVKCMADIAKLCHQVTFGQAKMLECLKDNREQLSDQCRETVFKREASKFEDPELDYKLRKTCRKMIKLFCDDVQPSELFSCLKKDKNEPEMERSCQDVITKRQIRQTKDVRLDPQLGKFCKLDIGKFCKEIPRGEGKIVECLKKRYESLSDECMDYMTRLMREAARDYRLYPKLSKECTADIKKFCSGVPPSNVENCLKEHLGSVVKKECRVEIARKMREGRTDIQSDPVLFKACAMDVKRHCSDLPFGRGIVMKCLLEAHGSNRARFDKECVAHLTNRMKMWEEAARVSFVNRSSDYSLLLPVLIWTNLFRFPFQELLLRHFCNLLSSYFCWRTCVRSTFQENQKRGQGS</sequence>
<feature type="non-terminal residue" evidence="9">
    <location>
        <position position="1"/>
    </location>
</feature>
<evidence type="ECO:0000256" key="1">
    <source>
        <dbReference type="ARBA" id="ARBA00004479"/>
    </source>
</evidence>
<evidence type="ECO:0000256" key="8">
    <source>
        <dbReference type="PROSITE-ProRule" id="PRU00622"/>
    </source>
</evidence>
<gene>
    <name evidence="9" type="ORF">PMEA_00029127</name>
</gene>
<dbReference type="EMBL" id="CALNXJ010000006">
    <property type="protein sequence ID" value="CAH3040972.1"/>
    <property type="molecule type" value="Genomic_DNA"/>
</dbReference>
<keyword evidence="7" id="KW-0325">Glycoprotein</keyword>
<evidence type="ECO:0000256" key="3">
    <source>
        <dbReference type="ARBA" id="ARBA00022729"/>
    </source>
</evidence>
<evidence type="ECO:0000256" key="5">
    <source>
        <dbReference type="ARBA" id="ARBA00022989"/>
    </source>
</evidence>
<keyword evidence="2" id="KW-0812">Transmembrane</keyword>
<feature type="repeat" description="Cys-rich GLG1" evidence="8">
    <location>
        <begin position="929"/>
        <end position="989"/>
    </location>
</feature>
<dbReference type="InterPro" id="IPR017873">
    <property type="entry name" value="Cys-rich_GLG1_repeat_euk"/>
</dbReference>
<evidence type="ECO:0000256" key="6">
    <source>
        <dbReference type="ARBA" id="ARBA00023136"/>
    </source>
</evidence>
<feature type="repeat" description="Cys-rich GLG1" evidence="8">
    <location>
        <begin position="314"/>
        <end position="375"/>
    </location>
</feature>
<protein>
    <recommendedName>
        <fullName evidence="11">Golgi apparatus protein 1</fullName>
    </recommendedName>
</protein>
<keyword evidence="3" id="KW-0732">Signal</keyword>
<dbReference type="PROSITE" id="PS51289">
    <property type="entry name" value="GLG1_C_RICH"/>
    <property type="match status" value="7"/>
</dbReference>
<keyword evidence="10" id="KW-1185">Reference proteome</keyword>
<evidence type="ECO:0000313" key="9">
    <source>
        <dbReference type="EMBL" id="CAH3040972.1"/>
    </source>
</evidence>
<accession>A0AAU9W1I3</accession>
<dbReference type="PANTHER" id="PTHR11884">
    <property type="entry name" value="SELECTIN LIGAND RELATED"/>
    <property type="match status" value="1"/>
</dbReference>
<dbReference type="InterPro" id="IPR039728">
    <property type="entry name" value="GLG1"/>
</dbReference>
<feature type="repeat" description="Cys-rich GLG1" evidence="8">
    <location>
        <begin position="698"/>
        <end position="758"/>
    </location>
</feature>
<reference evidence="9 10" key="1">
    <citation type="submission" date="2022-05" db="EMBL/GenBank/DDBJ databases">
        <authorList>
            <consortium name="Genoscope - CEA"/>
            <person name="William W."/>
        </authorList>
    </citation>
    <scope>NUCLEOTIDE SEQUENCE [LARGE SCALE GENOMIC DNA]</scope>
</reference>
<dbReference type="PANTHER" id="PTHR11884:SF1">
    <property type="entry name" value="GOLGI APPARATUS PROTEIN 1"/>
    <property type="match status" value="1"/>
</dbReference>
<dbReference type="Proteomes" id="UP001159428">
    <property type="component" value="Unassembled WGS sequence"/>
</dbReference>
<feature type="repeat" description="Cys-rich GLG1" evidence="8">
    <location>
        <begin position="380"/>
        <end position="444"/>
    </location>
</feature>
<dbReference type="GO" id="GO:0000139">
    <property type="term" value="C:Golgi membrane"/>
    <property type="evidence" value="ECO:0007669"/>
    <property type="project" value="InterPro"/>
</dbReference>
<comment type="caution">
    <text evidence="9">The sequence shown here is derived from an EMBL/GenBank/DDBJ whole genome shotgun (WGS) entry which is preliminary data.</text>
</comment>
<dbReference type="Pfam" id="PF00839">
    <property type="entry name" value="Cys_rich_FGFR"/>
    <property type="match status" value="13"/>
</dbReference>
<evidence type="ECO:0008006" key="11">
    <source>
        <dbReference type="Google" id="ProtNLM"/>
    </source>
</evidence>
<evidence type="ECO:0000256" key="2">
    <source>
        <dbReference type="ARBA" id="ARBA00022692"/>
    </source>
</evidence>
<name>A0AAU9W1I3_9CNID</name>
<feature type="repeat" description="Cys-rich GLG1" evidence="8">
    <location>
        <begin position="814"/>
        <end position="874"/>
    </location>
</feature>
<comment type="subcellular location">
    <subcellularLocation>
        <location evidence="1">Membrane</location>
        <topology evidence="1">Single-pass type I membrane protein</topology>
    </subcellularLocation>
</comment>